<dbReference type="PANTHER" id="PTHR43031:SF17">
    <property type="entry name" value="SULFURTRANSFERASE YTWF-RELATED"/>
    <property type="match status" value="1"/>
</dbReference>
<comment type="caution">
    <text evidence="2">The sequence shown here is derived from an EMBL/GenBank/DDBJ whole genome shotgun (WGS) entry which is preliminary data.</text>
</comment>
<proteinExistence type="predicted"/>
<name>A0ABT8HRE9_9BACL</name>
<gene>
    <name evidence="2" type="ORF">QYB97_02605</name>
</gene>
<protein>
    <submittedName>
        <fullName evidence="2">Rhodanese-like domain-containing protein</fullName>
    </submittedName>
</protein>
<dbReference type="RefSeq" id="WP_301164387.1">
    <property type="nucleotide sequence ID" value="NZ_JAUHTR010000001.1"/>
</dbReference>
<dbReference type="SUPFAM" id="SSF52821">
    <property type="entry name" value="Rhodanese/Cell cycle control phosphatase"/>
    <property type="match status" value="1"/>
</dbReference>
<keyword evidence="3" id="KW-1185">Reference proteome</keyword>
<dbReference type="InterPro" id="IPR050229">
    <property type="entry name" value="GlpE_sulfurtransferase"/>
</dbReference>
<evidence type="ECO:0000313" key="2">
    <source>
        <dbReference type="EMBL" id="MDN4523341.1"/>
    </source>
</evidence>
<reference evidence="2" key="1">
    <citation type="submission" date="2023-07" db="EMBL/GenBank/DDBJ databases">
        <title>Fictibacillus sp. isolated from freshwater pond.</title>
        <authorList>
            <person name="Kirdat K."/>
            <person name="Bhat A."/>
            <person name="Mourya A."/>
            <person name="Yadav A."/>
        </authorList>
    </citation>
    <scope>NUCLEOTIDE SEQUENCE</scope>
    <source>
        <strain evidence="2">NE201</strain>
    </source>
</reference>
<evidence type="ECO:0000313" key="3">
    <source>
        <dbReference type="Proteomes" id="UP001172721"/>
    </source>
</evidence>
<dbReference type="InterPro" id="IPR036873">
    <property type="entry name" value="Rhodanese-like_dom_sf"/>
</dbReference>
<dbReference type="CDD" id="cd00158">
    <property type="entry name" value="RHOD"/>
    <property type="match status" value="1"/>
</dbReference>
<organism evidence="2 3">
    <name type="scientific">Fictibacillus fluitans</name>
    <dbReference type="NCBI Taxonomy" id="3058422"/>
    <lineage>
        <taxon>Bacteria</taxon>
        <taxon>Bacillati</taxon>
        <taxon>Bacillota</taxon>
        <taxon>Bacilli</taxon>
        <taxon>Bacillales</taxon>
        <taxon>Fictibacillaceae</taxon>
        <taxon>Fictibacillus</taxon>
    </lineage>
</organism>
<dbReference type="Pfam" id="PF00581">
    <property type="entry name" value="Rhodanese"/>
    <property type="match status" value="1"/>
</dbReference>
<dbReference type="Gene3D" id="3.40.250.10">
    <property type="entry name" value="Rhodanese-like domain"/>
    <property type="match status" value="1"/>
</dbReference>
<feature type="domain" description="Rhodanese" evidence="1">
    <location>
        <begin position="38"/>
        <end position="118"/>
    </location>
</feature>
<dbReference type="EMBL" id="JAUHTR010000001">
    <property type="protein sequence ID" value="MDN4523341.1"/>
    <property type="molecule type" value="Genomic_DNA"/>
</dbReference>
<evidence type="ECO:0000259" key="1">
    <source>
        <dbReference type="PROSITE" id="PS50206"/>
    </source>
</evidence>
<dbReference type="PROSITE" id="PS50206">
    <property type="entry name" value="RHODANESE_3"/>
    <property type="match status" value="1"/>
</dbReference>
<dbReference type="InterPro" id="IPR001763">
    <property type="entry name" value="Rhodanese-like_dom"/>
</dbReference>
<dbReference type="Proteomes" id="UP001172721">
    <property type="component" value="Unassembled WGS sequence"/>
</dbReference>
<dbReference type="PANTHER" id="PTHR43031">
    <property type="entry name" value="FAD-DEPENDENT OXIDOREDUCTASE"/>
    <property type="match status" value="1"/>
</dbReference>
<dbReference type="SMART" id="SM00450">
    <property type="entry name" value="RHOD"/>
    <property type="match status" value="1"/>
</dbReference>
<accession>A0ABT8HRE9</accession>
<sequence>MLINVILIAVIVLFFVWKLMPVEGVHNISAAELKERIHQKGTQFIDVRTPGEYRGNHIRQFKNIPLFDLSKKMDALSKDKEVIVICQSGMRSMKASKILKKAGFQSVVNVKGGMNAWY</sequence>